<dbReference type="Pfam" id="PF07583">
    <property type="entry name" value="PSCyt2"/>
    <property type="match status" value="1"/>
</dbReference>
<keyword evidence="4" id="KW-1185">Reference proteome</keyword>
<dbReference type="Proteomes" id="UP000019678">
    <property type="component" value="Unassembled WGS sequence"/>
</dbReference>
<evidence type="ECO:0000313" key="3">
    <source>
        <dbReference type="EMBL" id="EYF08848.1"/>
    </source>
</evidence>
<gene>
    <name evidence="3" type="ORF">CAP_2709</name>
</gene>
<feature type="domain" description="DUF1549" evidence="2">
    <location>
        <begin position="34"/>
        <end position="105"/>
    </location>
</feature>
<protein>
    <recommendedName>
        <fullName evidence="2">DUF1549 domain-containing protein</fullName>
    </recommendedName>
</protein>
<dbReference type="STRING" id="1192034.CAP_2709"/>
<reference evidence="3 4" key="1">
    <citation type="submission" date="2013-05" db="EMBL/GenBank/DDBJ databases">
        <title>Genome assembly of Chondromyces apiculatus DSM 436.</title>
        <authorList>
            <person name="Sharma G."/>
            <person name="Khatri I."/>
            <person name="Kaur C."/>
            <person name="Mayilraj S."/>
            <person name="Subramanian S."/>
        </authorList>
    </citation>
    <scope>NUCLEOTIDE SEQUENCE [LARGE SCALE GENOMIC DNA]</scope>
    <source>
        <strain evidence="3 4">DSM 436</strain>
    </source>
</reference>
<feature type="region of interest" description="Disordered" evidence="1">
    <location>
        <begin position="1"/>
        <end position="24"/>
    </location>
</feature>
<dbReference type="EMBL" id="ASRX01000002">
    <property type="protein sequence ID" value="EYF08848.1"/>
    <property type="molecule type" value="Genomic_DNA"/>
</dbReference>
<proteinExistence type="predicted"/>
<evidence type="ECO:0000256" key="1">
    <source>
        <dbReference type="SAM" id="MobiDB-lite"/>
    </source>
</evidence>
<dbReference type="InterPro" id="IPR011444">
    <property type="entry name" value="DUF1549"/>
</dbReference>
<sequence>MPGGSVDDPNKPVNPDDVEPEEEEFTVLGERQIEYPEALRTASLKLLRRLPTLAEIKEVETGGKEAYEAAIDDMLQDPLFAARMVKWWQDIMRQGGGNGDDRNTAPTFAAQLIVEDRPFTDVLTATANNCPTYNEGMNTFQAGTCNSGAPAEAGVLTNPGVMRQFYGPMAFRRVRWVQEIFACKAFPAETGKAENRGNGTYYAAWPWESISADPVNFLDTQAAICANCHQTSNHLAPLFANFGEDGMWQNMPAVKTNVNGELVDSQRTHWLPDSEQTAWRFGKPAADLPALGAVMAEDAEVHRCMVSRAWNFTMSKEDIVSDAANIDGAVIKPFIDMFSANRNLKEVLRAMLKSEDFVKY</sequence>
<name>A0A017THU1_9BACT</name>
<comment type="caution">
    <text evidence="3">The sequence shown here is derived from an EMBL/GenBank/DDBJ whole genome shotgun (WGS) entry which is preliminary data.</text>
</comment>
<organism evidence="3 4">
    <name type="scientific">Chondromyces apiculatus DSM 436</name>
    <dbReference type="NCBI Taxonomy" id="1192034"/>
    <lineage>
        <taxon>Bacteria</taxon>
        <taxon>Pseudomonadati</taxon>
        <taxon>Myxococcota</taxon>
        <taxon>Polyangia</taxon>
        <taxon>Polyangiales</taxon>
        <taxon>Polyangiaceae</taxon>
        <taxon>Chondromyces</taxon>
    </lineage>
</organism>
<accession>A0A017THU1</accession>
<evidence type="ECO:0000313" key="4">
    <source>
        <dbReference type="Proteomes" id="UP000019678"/>
    </source>
</evidence>
<dbReference type="AlphaFoldDB" id="A0A017THU1"/>
<evidence type="ECO:0000259" key="2">
    <source>
        <dbReference type="Pfam" id="PF07583"/>
    </source>
</evidence>